<keyword evidence="1" id="KW-1133">Transmembrane helix</keyword>
<evidence type="ECO:0000256" key="1">
    <source>
        <dbReference type="SAM" id="Phobius"/>
    </source>
</evidence>
<keyword evidence="1" id="KW-0812">Transmembrane</keyword>
<dbReference type="EMBL" id="BJOD01000031">
    <property type="protein sequence ID" value="GED26886.1"/>
    <property type="molecule type" value="Genomic_DNA"/>
</dbReference>
<proteinExistence type="predicted"/>
<accession>A0ABQ0SSY8</accession>
<keyword evidence="1" id="KW-0472">Membrane</keyword>
<evidence type="ECO:0000313" key="2">
    <source>
        <dbReference type="EMBL" id="GED26886.1"/>
    </source>
</evidence>
<sequence>MEGVDPMLTPCIFKRGIVWILFFVLSLVIIPFFSEEGQAPPPAPATNAAAQQ</sequence>
<dbReference type="RefSeq" id="WP_327991215.1">
    <property type="nucleotide sequence ID" value="NZ_JARMQH010000052.1"/>
</dbReference>
<dbReference type="Proteomes" id="UP000317180">
    <property type="component" value="Unassembled WGS sequence"/>
</dbReference>
<feature type="transmembrane region" description="Helical" evidence="1">
    <location>
        <begin position="12"/>
        <end position="33"/>
    </location>
</feature>
<evidence type="ECO:0000313" key="3">
    <source>
        <dbReference type="Proteomes" id="UP000317180"/>
    </source>
</evidence>
<name>A0ABQ0SSY8_9BACL</name>
<comment type="caution">
    <text evidence="2">The sequence shown here is derived from an EMBL/GenBank/DDBJ whole genome shotgun (WGS) entry which is preliminary data.</text>
</comment>
<reference evidence="2 3" key="1">
    <citation type="submission" date="2019-06" db="EMBL/GenBank/DDBJ databases">
        <title>Whole genome shotgun sequence of Brevibacillus agri NBRC 15538.</title>
        <authorList>
            <person name="Hosoyama A."/>
            <person name="Uohara A."/>
            <person name="Ohji S."/>
            <person name="Ichikawa N."/>
        </authorList>
    </citation>
    <scope>NUCLEOTIDE SEQUENCE [LARGE SCALE GENOMIC DNA]</scope>
    <source>
        <strain evidence="2 3">NBRC 15538</strain>
    </source>
</reference>
<protein>
    <submittedName>
        <fullName evidence="2">Uncharacterized protein</fullName>
    </submittedName>
</protein>
<organism evidence="2 3">
    <name type="scientific">Brevibacillus agri</name>
    <dbReference type="NCBI Taxonomy" id="51101"/>
    <lineage>
        <taxon>Bacteria</taxon>
        <taxon>Bacillati</taxon>
        <taxon>Bacillota</taxon>
        <taxon>Bacilli</taxon>
        <taxon>Bacillales</taxon>
        <taxon>Paenibacillaceae</taxon>
        <taxon>Brevibacillus</taxon>
    </lineage>
</organism>
<gene>
    <name evidence="2" type="ORF">BAG01nite_29880</name>
</gene>
<keyword evidence="3" id="KW-1185">Reference proteome</keyword>